<accession>A0A1M6GBN8</accession>
<name>A0A1M6GBN8_9BACE</name>
<keyword evidence="4" id="KW-1185">Reference proteome</keyword>
<feature type="region of interest" description="Disordered" evidence="1">
    <location>
        <begin position="161"/>
        <end position="192"/>
    </location>
</feature>
<dbReference type="GeneID" id="92712608"/>
<feature type="region of interest" description="Disordered" evidence="1">
    <location>
        <begin position="90"/>
        <end position="142"/>
    </location>
</feature>
<evidence type="ECO:0000256" key="1">
    <source>
        <dbReference type="SAM" id="MobiDB-lite"/>
    </source>
</evidence>
<evidence type="ECO:0000259" key="2">
    <source>
        <dbReference type="Pfam" id="PF25200"/>
    </source>
</evidence>
<evidence type="ECO:0000313" key="3">
    <source>
        <dbReference type="EMBL" id="SHJ07380.1"/>
    </source>
</evidence>
<dbReference type="EMBL" id="FQZN01000014">
    <property type="protein sequence ID" value="SHJ07380.1"/>
    <property type="molecule type" value="Genomic_DNA"/>
</dbReference>
<dbReference type="RefSeq" id="WP_073313821.1">
    <property type="nucleotide sequence ID" value="NZ_FQZN01000014.1"/>
</dbReference>
<dbReference type="AlphaFoldDB" id="A0A1M6GBN8"/>
<dbReference type="Pfam" id="PF25200">
    <property type="entry name" value="DUF7833"/>
    <property type="match status" value="1"/>
</dbReference>
<gene>
    <name evidence="3" type="ORF">SAMN05444350_114111</name>
</gene>
<proteinExistence type="predicted"/>
<feature type="compositionally biased region" description="Basic and acidic residues" evidence="1">
    <location>
        <begin position="112"/>
        <end position="130"/>
    </location>
</feature>
<sequence>MKRNFYLQHQLMAMHDPRMQKLFDEEGPRGIGTYWIIIEKLSMLPDARAQLKYLRSSTGKKLSITYIEKIIRNFQLFILEEDGFFSPEELNPAKKKEKKTAKNDRANTVADAKNDEKQPKTAEEKTENPDKNQANALKASTDKEISREVFKENIKDIITSSAKEEETAADDDADINPPANYRDASAGSQPSLTVCDDFGRPETPLRPIRPWQEVVDGLAVRTPWLEAVCMHSGYGELLMRHIKAAVNCFKKHIEVYDKWHNLLNESDVRRYFVNFTSPGQRTSQALNATLLALDAKQQSAAPPDPYRYELLIDGRRTYLGCLIPDNAPPRPNAKAFWNDTTQAWGA</sequence>
<dbReference type="eggNOG" id="ENOG502ZHJZ">
    <property type="taxonomic scope" value="Bacteria"/>
</dbReference>
<reference evidence="4" key="1">
    <citation type="submission" date="2016-11" db="EMBL/GenBank/DDBJ databases">
        <authorList>
            <person name="Varghese N."/>
            <person name="Submissions S."/>
        </authorList>
    </citation>
    <scope>NUCLEOTIDE SEQUENCE [LARGE SCALE GENOMIC DNA]</scope>
    <source>
        <strain evidence="4">DSM 26884</strain>
    </source>
</reference>
<organism evidence="3 4">
    <name type="scientific">Bacteroides stercorirosoris</name>
    <dbReference type="NCBI Taxonomy" id="871324"/>
    <lineage>
        <taxon>Bacteria</taxon>
        <taxon>Pseudomonadati</taxon>
        <taxon>Bacteroidota</taxon>
        <taxon>Bacteroidia</taxon>
        <taxon>Bacteroidales</taxon>
        <taxon>Bacteroidaceae</taxon>
        <taxon>Bacteroides</taxon>
    </lineage>
</organism>
<dbReference type="InterPro" id="IPR057155">
    <property type="entry name" value="DUF7833"/>
</dbReference>
<dbReference type="Proteomes" id="UP000184192">
    <property type="component" value="Unassembled WGS sequence"/>
</dbReference>
<protein>
    <recommendedName>
        <fullName evidence="2">DUF7833 domain-containing protein</fullName>
    </recommendedName>
</protein>
<evidence type="ECO:0000313" key="4">
    <source>
        <dbReference type="Proteomes" id="UP000184192"/>
    </source>
</evidence>
<feature type="domain" description="DUF7833" evidence="2">
    <location>
        <begin position="217"/>
        <end position="277"/>
    </location>
</feature>